<dbReference type="RefSeq" id="WP_139494027.1">
    <property type="nucleotide sequence ID" value="NZ_CAWORL010000048.1"/>
</dbReference>
<gene>
    <name evidence="1" type="ORF">CF123_06540</name>
</gene>
<proteinExistence type="predicted"/>
<name>A0AAX2UVT7_AERVE</name>
<sequence>MTEQDIQQHAINLSNWVPVQELPVEYPQFTYSQVKTLFWKRDRILGLNRCVRMAGKRMYVCRPLFGAWLAGLLPEQRMQIRGDNS</sequence>
<accession>A0AAX2UVT7</accession>
<evidence type="ECO:0000313" key="1">
    <source>
        <dbReference type="EMBL" id="TND55548.1"/>
    </source>
</evidence>
<organism evidence="1 2">
    <name type="scientific">Aeromonas veronii</name>
    <dbReference type="NCBI Taxonomy" id="654"/>
    <lineage>
        <taxon>Bacteria</taxon>
        <taxon>Pseudomonadati</taxon>
        <taxon>Pseudomonadota</taxon>
        <taxon>Gammaproteobacteria</taxon>
        <taxon>Aeromonadales</taxon>
        <taxon>Aeromonadaceae</taxon>
        <taxon>Aeromonas</taxon>
    </lineage>
</organism>
<reference evidence="1" key="1">
    <citation type="submission" date="2017-10" db="EMBL/GenBank/DDBJ databases">
        <authorList>
            <person name="Colston S.M."/>
            <person name="Graf J."/>
        </authorList>
    </citation>
    <scope>NUCLEOTIDE SEQUENCE</scope>
    <source>
        <strain evidence="1">BAQ071013-135</strain>
    </source>
</reference>
<evidence type="ECO:0000313" key="2">
    <source>
        <dbReference type="Proteomes" id="UP000796104"/>
    </source>
</evidence>
<dbReference type="EMBL" id="PDXJ01000007">
    <property type="protein sequence ID" value="TND55548.1"/>
    <property type="molecule type" value="Genomic_DNA"/>
</dbReference>
<dbReference type="Proteomes" id="UP000796104">
    <property type="component" value="Unassembled WGS sequence"/>
</dbReference>
<reference evidence="1" key="2">
    <citation type="journal article" date="2019" name="PLoS ONE">
        <title>Identification and characterization of putative Aeromonas spp. T3SS effectors.</title>
        <authorList>
            <person name="Rangel L.T."/>
            <person name="Marden J."/>
            <person name="Colston S."/>
            <person name="Setubal J.C."/>
            <person name="Graf J."/>
            <person name="Gogarten J.P."/>
        </authorList>
    </citation>
    <scope>NUCLEOTIDE SEQUENCE</scope>
    <source>
        <strain evidence="1">BAQ071013-135</strain>
    </source>
</reference>
<comment type="caution">
    <text evidence="1">The sequence shown here is derived from an EMBL/GenBank/DDBJ whole genome shotgun (WGS) entry which is preliminary data.</text>
</comment>
<protein>
    <submittedName>
        <fullName evidence="1">Uncharacterized protein</fullName>
    </submittedName>
</protein>
<dbReference type="AlphaFoldDB" id="A0AAX2UVT7"/>